<evidence type="ECO:0000256" key="1">
    <source>
        <dbReference type="SAM" id="SignalP"/>
    </source>
</evidence>
<proteinExistence type="predicted"/>
<reference evidence="2 3" key="1">
    <citation type="submission" date="2020-05" db="EMBL/GenBank/DDBJ databases">
        <title>Identification and distribution of gene clusters putatively required for synthesis of sphingolipid metabolism inhibitors in phylogenetically diverse species of the filamentous fungus Fusarium.</title>
        <authorList>
            <person name="Kim H.-S."/>
            <person name="Busman M."/>
            <person name="Brown D.W."/>
            <person name="Divon H."/>
            <person name="Uhlig S."/>
            <person name="Proctor R.H."/>
        </authorList>
    </citation>
    <scope>NUCLEOTIDE SEQUENCE [LARGE SCALE GENOMIC DNA]</scope>
    <source>
        <strain evidence="2 3">NRRL 25211</strain>
    </source>
</reference>
<organism evidence="2 3">
    <name type="scientific">Fusarium pseudoanthophilum</name>
    <dbReference type="NCBI Taxonomy" id="48495"/>
    <lineage>
        <taxon>Eukaryota</taxon>
        <taxon>Fungi</taxon>
        <taxon>Dikarya</taxon>
        <taxon>Ascomycota</taxon>
        <taxon>Pezizomycotina</taxon>
        <taxon>Sordariomycetes</taxon>
        <taxon>Hypocreomycetidae</taxon>
        <taxon>Hypocreales</taxon>
        <taxon>Nectriaceae</taxon>
        <taxon>Fusarium</taxon>
        <taxon>Fusarium fujikuroi species complex</taxon>
    </lineage>
</organism>
<name>A0A8H5UPB2_9HYPO</name>
<dbReference type="AlphaFoldDB" id="A0A8H5UPB2"/>
<dbReference type="Proteomes" id="UP000544095">
    <property type="component" value="Unassembled WGS sequence"/>
</dbReference>
<feature type="chain" id="PRO_5034409168" evidence="1">
    <location>
        <begin position="21"/>
        <end position="97"/>
    </location>
</feature>
<gene>
    <name evidence="2" type="ORF">FPANT_5336</name>
</gene>
<evidence type="ECO:0000313" key="2">
    <source>
        <dbReference type="EMBL" id="KAF5592580.1"/>
    </source>
</evidence>
<comment type="caution">
    <text evidence="2">The sequence shown here is derived from an EMBL/GenBank/DDBJ whole genome shotgun (WGS) entry which is preliminary data.</text>
</comment>
<keyword evidence="1" id="KW-0732">Signal</keyword>
<accession>A0A8H5UPB2</accession>
<dbReference type="EMBL" id="JAAOAR010000256">
    <property type="protein sequence ID" value="KAF5592580.1"/>
    <property type="molecule type" value="Genomic_DNA"/>
</dbReference>
<evidence type="ECO:0000313" key="3">
    <source>
        <dbReference type="Proteomes" id="UP000544095"/>
    </source>
</evidence>
<sequence length="97" mass="10499">MPVTIKSIVVSLFLAQAAYGYILPPSPLGWIPRNDWTKAVCAMRWGSVATFDGVKCIQKPGNVISGDDFYTACKLYGANDGYGPEWEKGAGYRGTCS</sequence>
<keyword evidence="3" id="KW-1185">Reference proteome</keyword>
<feature type="signal peptide" evidence="1">
    <location>
        <begin position="1"/>
        <end position="20"/>
    </location>
</feature>
<protein>
    <submittedName>
        <fullName evidence="2">Uncharacterized protein</fullName>
    </submittedName>
</protein>